<evidence type="ECO:0000313" key="1">
    <source>
        <dbReference type="EMBL" id="MDR6609950.1"/>
    </source>
</evidence>
<dbReference type="EMBL" id="JAVDSD010000015">
    <property type="protein sequence ID" value="MDR6609950.1"/>
    <property type="molecule type" value="Genomic_DNA"/>
</dbReference>
<sequence length="50" mass="5430">MAQLPPTGALRQDQTELLAEKVGDPETNAIEGMTHFVLFATFIMLSLLGL</sequence>
<comment type="caution">
    <text evidence="1">The sequence shown here is derived from an EMBL/GenBank/DDBJ whole genome shotgun (WGS) entry which is preliminary data.</text>
</comment>
<proteinExistence type="predicted"/>
<dbReference type="Proteomes" id="UP001259420">
    <property type="component" value="Unassembled WGS sequence"/>
</dbReference>
<organism evidence="1 2">
    <name type="scientific">Pseudomonas synxantha</name>
    <dbReference type="NCBI Taxonomy" id="47883"/>
    <lineage>
        <taxon>Bacteria</taxon>
        <taxon>Pseudomonadati</taxon>
        <taxon>Pseudomonadota</taxon>
        <taxon>Gammaproteobacteria</taxon>
        <taxon>Pseudomonadales</taxon>
        <taxon>Pseudomonadaceae</taxon>
        <taxon>Pseudomonas</taxon>
    </lineage>
</organism>
<reference evidence="1" key="1">
    <citation type="submission" date="2023-07" db="EMBL/GenBank/DDBJ databases">
        <title>Sorghum-associated microbial communities from plants grown in Nebraska, USA.</title>
        <authorList>
            <person name="Schachtman D."/>
        </authorList>
    </citation>
    <scope>NUCLEOTIDE SEQUENCE</scope>
    <source>
        <strain evidence="1">BE46</strain>
    </source>
</reference>
<name>A0ACC6JUC2_9PSED</name>
<accession>A0ACC6JUC2</accession>
<protein>
    <submittedName>
        <fullName evidence="1">Ca2+/H+ antiporter</fullName>
    </submittedName>
</protein>
<keyword evidence="2" id="KW-1185">Reference proteome</keyword>
<gene>
    <name evidence="1" type="ORF">J2X87_005054</name>
</gene>
<evidence type="ECO:0000313" key="2">
    <source>
        <dbReference type="Proteomes" id="UP001259420"/>
    </source>
</evidence>